<dbReference type="EMBL" id="AZGZ01000007">
    <property type="protein sequence ID" value="KZZ93930.1"/>
    <property type="molecule type" value="Genomic_DNA"/>
</dbReference>
<keyword evidence="4" id="KW-1185">Reference proteome</keyword>
<accession>A0A166P1P9</accession>
<evidence type="ECO:0000256" key="2">
    <source>
        <dbReference type="SAM" id="Phobius"/>
    </source>
</evidence>
<feature type="transmembrane region" description="Helical" evidence="2">
    <location>
        <begin position="185"/>
        <end position="205"/>
    </location>
</feature>
<feature type="transmembrane region" description="Helical" evidence="2">
    <location>
        <begin position="332"/>
        <end position="353"/>
    </location>
</feature>
<dbReference type="InterPro" id="IPR026749">
    <property type="entry name" value="Tmem135"/>
</dbReference>
<feature type="transmembrane region" description="Helical" evidence="2">
    <location>
        <begin position="374"/>
        <end position="392"/>
    </location>
</feature>
<dbReference type="PANTHER" id="PTHR12459">
    <property type="entry name" value="TRANSMEMBRANE PROTEIN 135-RELATED"/>
    <property type="match status" value="1"/>
</dbReference>
<keyword evidence="2" id="KW-0472">Membrane</keyword>
<name>A0A166P1P9_9EURO</name>
<protein>
    <submittedName>
        <fullName evidence="3">Integral membrane protein</fullName>
    </submittedName>
</protein>
<dbReference type="PANTHER" id="PTHR12459:SF15">
    <property type="entry name" value="TRANSMEMBRANE PROTEIN 135"/>
    <property type="match status" value="1"/>
</dbReference>
<keyword evidence="2" id="KW-0812">Transmembrane</keyword>
<reference evidence="3 4" key="1">
    <citation type="journal article" date="2016" name="Genome Biol. Evol.">
        <title>Divergent and convergent evolution of fungal pathogenicity.</title>
        <authorList>
            <person name="Shang Y."/>
            <person name="Xiao G."/>
            <person name="Zheng P."/>
            <person name="Cen K."/>
            <person name="Zhan S."/>
            <person name="Wang C."/>
        </authorList>
    </citation>
    <scope>NUCLEOTIDE SEQUENCE [LARGE SCALE GENOMIC DNA]</scope>
    <source>
        <strain evidence="3 4">ARSEF 7405</strain>
    </source>
</reference>
<feature type="transmembrane region" description="Helical" evidence="2">
    <location>
        <begin position="76"/>
        <end position="94"/>
    </location>
</feature>
<dbReference type="VEuPathDB" id="FungiDB:AAP_02023"/>
<feature type="region of interest" description="Disordered" evidence="1">
    <location>
        <begin position="140"/>
        <end position="173"/>
    </location>
</feature>
<evidence type="ECO:0000313" key="4">
    <source>
        <dbReference type="Proteomes" id="UP000242877"/>
    </source>
</evidence>
<dbReference type="Proteomes" id="UP000242877">
    <property type="component" value="Unassembled WGS sequence"/>
</dbReference>
<keyword evidence="2" id="KW-1133">Transmembrane helix</keyword>
<evidence type="ECO:0000256" key="1">
    <source>
        <dbReference type="SAM" id="MobiDB-lite"/>
    </source>
</evidence>
<evidence type="ECO:0000313" key="3">
    <source>
        <dbReference type="EMBL" id="KZZ93930.1"/>
    </source>
</evidence>
<feature type="transmembrane region" description="Helical" evidence="2">
    <location>
        <begin position="115"/>
        <end position="132"/>
    </location>
</feature>
<dbReference type="OrthoDB" id="4021778at2759"/>
<sequence>MGRFGPKPLEPIVRAFALGFLTTTGPKLLGCLRLIRRRDLTAKEKWKRVGSIHFKNDRGQYSVFSIIRKGFGWNKFPAFTALLAASATIIPSLIEKQISAFRTDSTSRSRKPSSPLLFASVFIASWLFWPVLNSKPPPPLKRASTRLAKPSQTTIDNGDTARRNSNGFKKTSLEPKDLSGRTLDLTLFTAARAIDILCCVLWDRFLSQRKARGKQPNRLVSRIPEFATASTFAFVSGIVMWAWFYSPERLPTSYSGWITSAAQVDMRLIEALRTHRQGQWSYGKPTPTPPRLDDMAESLGMPREAGDHIKTIPFPCEIVHMRHGGSCCELHLLWRFWTGFKFSFAMYFPLQLLMQLRRGKLPSLQTLQRMVKNAGRSSAFLGAFISIFYYSVCLVRTRVGPTLFSYETVPPDFWDDGACVGLGCALCGWSILLENVRKRIELMLFVAPRALSVVLPRRYENKYRWREQVTFSLSLAVLLTAVKKKPEMVRGMLGKVLNSVLK</sequence>
<gene>
    <name evidence="3" type="ORF">AAP_02023</name>
</gene>
<feature type="transmembrane region" description="Helical" evidence="2">
    <location>
        <begin position="412"/>
        <end position="433"/>
    </location>
</feature>
<proteinExistence type="predicted"/>
<comment type="caution">
    <text evidence="3">The sequence shown here is derived from an EMBL/GenBank/DDBJ whole genome shotgun (WGS) entry which is preliminary data.</text>
</comment>
<organism evidence="3 4">
    <name type="scientific">Ascosphaera apis ARSEF 7405</name>
    <dbReference type="NCBI Taxonomy" id="392613"/>
    <lineage>
        <taxon>Eukaryota</taxon>
        <taxon>Fungi</taxon>
        <taxon>Dikarya</taxon>
        <taxon>Ascomycota</taxon>
        <taxon>Pezizomycotina</taxon>
        <taxon>Eurotiomycetes</taxon>
        <taxon>Eurotiomycetidae</taxon>
        <taxon>Onygenales</taxon>
        <taxon>Ascosphaeraceae</taxon>
        <taxon>Ascosphaera</taxon>
    </lineage>
</organism>
<feature type="compositionally biased region" description="Polar residues" evidence="1">
    <location>
        <begin position="150"/>
        <end position="169"/>
    </location>
</feature>
<dbReference type="AlphaFoldDB" id="A0A166P1P9"/>
<feature type="transmembrane region" description="Helical" evidence="2">
    <location>
        <begin position="226"/>
        <end position="245"/>
    </location>
</feature>